<protein>
    <submittedName>
        <fullName evidence="2">Uncharacterized protein</fullName>
    </submittedName>
</protein>
<evidence type="ECO:0000313" key="2">
    <source>
        <dbReference type="EMBL" id="GMI02382.1"/>
    </source>
</evidence>
<feature type="signal peptide" evidence="1">
    <location>
        <begin position="1"/>
        <end position="18"/>
    </location>
</feature>
<evidence type="ECO:0000313" key="3">
    <source>
        <dbReference type="Proteomes" id="UP001165122"/>
    </source>
</evidence>
<gene>
    <name evidence="2" type="ORF">TrLO_g14133</name>
</gene>
<sequence length="312" mass="33749">MIALRSLISLLIFTQTSASIGDQLTRVFTEYYTQPLSSSEAEAAGFTRAPQGSCNSKLGYAYSKSWEADSSLRGTPQKVGASSSSPITIYYSAGGQLTGLSVDIYGDVEATPKAMGYFDEISSGHHRISAGFRSDTSSICDPNAAPYPDPIGDVVIVQPNSIAVPIPLTESDAVAANYHKGSCFDGMGYHYFLDLTTSDSSMSWSSDGLSPVVVMFNINGEINAIFFASSDVQQGMFSTNEWEPIPLPEFAMCGNFCDRDTCTFKGNTNGMWSTMHWYFKDYKEVTCTDWGKMDCKAMGSMIPTPGLACCAM</sequence>
<comment type="caution">
    <text evidence="2">The sequence shown here is derived from an EMBL/GenBank/DDBJ whole genome shotgun (WGS) entry which is preliminary data.</text>
</comment>
<accession>A0A9W7C5Q1</accession>
<feature type="chain" id="PRO_5040778614" evidence="1">
    <location>
        <begin position="19"/>
        <end position="312"/>
    </location>
</feature>
<dbReference type="AlphaFoldDB" id="A0A9W7C5Q1"/>
<keyword evidence="1" id="KW-0732">Signal</keyword>
<organism evidence="2 3">
    <name type="scientific">Triparma laevis f. longispina</name>
    <dbReference type="NCBI Taxonomy" id="1714387"/>
    <lineage>
        <taxon>Eukaryota</taxon>
        <taxon>Sar</taxon>
        <taxon>Stramenopiles</taxon>
        <taxon>Ochrophyta</taxon>
        <taxon>Bolidophyceae</taxon>
        <taxon>Parmales</taxon>
        <taxon>Triparmaceae</taxon>
        <taxon>Triparma</taxon>
    </lineage>
</organism>
<proteinExistence type="predicted"/>
<dbReference type="EMBL" id="BRXW01000043">
    <property type="protein sequence ID" value="GMI02382.1"/>
    <property type="molecule type" value="Genomic_DNA"/>
</dbReference>
<keyword evidence="3" id="KW-1185">Reference proteome</keyword>
<reference evidence="3" key="1">
    <citation type="journal article" date="2023" name="Commun. Biol.">
        <title>Genome analysis of Parmales, the sister group of diatoms, reveals the evolutionary specialization of diatoms from phago-mixotrophs to photoautotrophs.</title>
        <authorList>
            <person name="Ban H."/>
            <person name="Sato S."/>
            <person name="Yoshikawa S."/>
            <person name="Yamada K."/>
            <person name="Nakamura Y."/>
            <person name="Ichinomiya M."/>
            <person name="Sato N."/>
            <person name="Blanc-Mathieu R."/>
            <person name="Endo H."/>
            <person name="Kuwata A."/>
            <person name="Ogata H."/>
        </authorList>
    </citation>
    <scope>NUCLEOTIDE SEQUENCE [LARGE SCALE GENOMIC DNA]</scope>
    <source>
        <strain evidence="3">NIES 3700</strain>
    </source>
</reference>
<name>A0A9W7C5Q1_9STRA</name>
<evidence type="ECO:0000256" key="1">
    <source>
        <dbReference type="SAM" id="SignalP"/>
    </source>
</evidence>
<dbReference type="OrthoDB" id="19182at2759"/>
<dbReference type="Proteomes" id="UP001165122">
    <property type="component" value="Unassembled WGS sequence"/>
</dbReference>